<evidence type="ECO:0008006" key="9">
    <source>
        <dbReference type="Google" id="ProtNLM"/>
    </source>
</evidence>
<dbReference type="STRING" id="1849047.A0A3D8S2I8"/>
<evidence type="ECO:0000256" key="1">
    <source>
        <dbReference type="ARBA" id="ARBA00004141"/>
    </source>
</evidence>
<feature type="transmembrane region" description="Helical" evidence="6">
    <location>
        <begin position="175"/>
        <end position="193"/>
    </location>
</feature>
<dbReference type="PIRSF" id="PIRSF006060">
    <property type="entry name" value="AA_transporter"/>
    <property type="match status" value="1"/>
</dbReference>
<evidence type="ECO:0000256" key="3">
    <source>
        <dbReference type="ARBA" id="ARBA00022692"/>
    </source>
</evidence>
<feature type="transmembrane region" description="Helical" evidence="6">
    <location>
        <begin position="130"/>
        <end position="155"/>
    </location>
</feature>
<evidence type="ECO:0000256" key="6">
    <source>
        <dbReference type="SAM" id="Phobius"/>
    </source>
</evidence>
<keyword evidence="4 6" id="KW-1133">Transmembrane helix</keyword>
<protein>
    <recommendedName>
        <fullName evidence="9">Choline transporter</fullName>
    </recommendedName>
</protein>
<comment type="caution">
    <text evidence="7">The sequence shown here is derived from an EMBL/GenBank/DDBJ whole genome shotgun (WGS) entry which is preliminary data.</text>
</comment>
<dbReference type="OrthoDB" id="2417308at2759"/>
<dbReference type="AlphaFoldDB" id="A0A3D8S2I8"/>
<dbReference type="Gene3D" id="1.20.1740.10">
    <property type="entry name" value="Amino acid/polyamine transporter I"/>
    <property type="match status" value="1"/>
</dbReference>
<evidence type="ECO:0000313" key="8">
    <source>
        <dbReference type="Proteomes" id="UP000256645"/>
    </source>
</evidence>
<organism evidence="7 8">
    <name type="scientific">Coleophoma cylindrospora</name>
    <dbReference type="NCBI Taxonomy" id="1849047"/>
    <lineage>
        <taxon>Eukaryota</taxon>
        <taxon>Fungi</taxon>
        <taxon>Dikarya</taxon>
        <taxon>Ascomycota</taxon>
        <taxon>Pezizomycotina</taxon>
        <taxon>Leotiomycetes</taxon>
        <taxon>Helotiales</taxon>
        <taxon>Dermateaceae</taxon>
        <taxon>Coleophoma</taxon>
    </lineage>
</organism>
<feature type="transmembrane region" description="Helical" evidence="6">
    <location>
        <begin position="413"/>
        <end position="435"/>
    </location>
</feature>
<dbReference type="Pfam" id="PF13520">
    <property type="entry name" value="AA_permease_2"/>
    <property type="match status" value="1"/>
</dbReference>
<accession>A0A3D8S2I8</accession>
<keyword evidence="3 6" id="KW-0812">Transmembrane</keyword>
<evidence type="ECO:0000256" key="2">
    <source>
        <dbReference type="ARBA" id="ARBA00022448"/>
    </source>
</evidence>
<proteinExistence type="predicted"/>
<feature type="transmembrane region" description="Helical" evidence="6">
    <location>
        <begin position="285"/>
        <end position="307"/>
    </location>
</feature>
<name>A0A3D8S2I8_9HELO</name>
<feature type="transmembrane region" description="Helical" evidence="6">
    <location>
        <begin position="52"/>
        <end position="77"/>
    </location>
</feature>
<dbReference type="InterPro" id="IPR002293">
    <property type="entry name" value="AA/rel_permease1"/>
</dbReference>
<feature type="transmembrane region" description="Helical" evidence="6">
    <location>
        <begin position="485"/>
        <end position="505"/>
    </location>
</feature>
<dbReference type="GO" id="GO:0022857">
    <property type="term" value="F:transmembrane transporter activity"/>
    <property type="evidence" value="ECO:0007669"/>
    <property type="project" value="InterPro"/>
</dbReference>
<keyword evidence="8" id="KW-1185">Reference proteome</keyword>
<keyword evidence="2" id="KW-0813">Transport</keyword>
<gene>
    <name evidence="7" type="ORF">BP6252_04932</name>
</gene>
<dbReference type="PANTHER" id="PTHR45649">
    <property type="entry name" value="AMINO-ACID PERMEASE BAT1"/>
    <property type="match status" value="1"/>
</dbReference>
<evidence type="ECO:0000256" key="5">
    <source>
        <dbReference type="ARBA" id="ARBA00023136"/>
    </source>
</evidence>
<feature type="transmembrane region" description="Helical" evidence="6">
    <location>
        <begin position="205"/>
        <end position="224"/>
    </location>
</feature>
<dbReference type="EMBL" id="PDLM01000004">
    <property type="protein sequence ID" value="RDW80294.1"/>
    <property type="molecule type" value="Genomic_DNA"/>
</dbReference>
<evidence type="ECO:0000256" key="4">
    <source>
        <dbReference type="ARBA" id="ARBA00022989"/>
    </source>
</evidence>
<feature type="transmembrane region" description="Helical" evidence="6">
    <location>
        <begin position="447"/>
        <end position="465"/>
    </location>
</feature>
<reference evidence="7 8" key="1">
    <citation type="journal article" date="2018" name="IMA Fungus">
        <title>IMA Genome-F 9: Draft genome sequence of Annulohypoxylon stygium, Aspergillus mulundensis, Berkeleyomyces basicola (syn. Thielaviopsis basicola), Ceratocystis smalleyi, two Cercospora beticola strains, Coleophoma cylindrospora, Fusarium fracticaudum, Phialophora cf. hyalina, and Morchella septimelata.</title>
        <authorList>
            <person name="Wingfield B.D."/>
            <person name="Bills G.F."/>
            <person name="Dong Y."/>
            <person name="Huang W."/>
            <person name="Nel W.J."/>
            <person name="Swalarsk-Parry B.S."/>
            <person name="Vaghefi N."/>
            <person name="Wilken P.M."/>
            <person name="An Z."/>
            <person name="de Beer Z.W."/>
            <person name="De Vos L."/>
            <person name="Chen L."/>
            <person name="Duong T.A."/>
            <person name="Gao Y."/>
            <person name="Hammerbacher A."/>
            <person name="Kikkert J.R."/>
            <person name="Li Y."/>
            <person name="Li H."/>
            <person name="Li K."/>
            <person name="Li Q."/>
            <person name="Liu X."/>
            <person name="Ma X."/>
            <person name="Naidoo K."/>
            <person name="Pethybridge S.J."/>
            <person name="Sun J."/>
            <person name="Steenkamp E.T."/>
            <person name="van der Nest M.A."/>
            <person name="van Wyk S."/>
            <person name="Wingfield M.J."/>
            <person name="Xiong C."/>
            <person name="Yue Q."/>
            <person name="Zhang X."/>
        </authorList>
    </citation>
    <scope>NUCLEOTIDE SEQUENCE [LARGE SCALE GENOMIC DNA]</scope>
    <source>
        <strain evidence="7 8">BP6252</strain>
    </source>
</reference>
<feature type="transmembrane region" description="Helical" evidence="6">
    <location>
        <begin position="244"/>
        <end position="264"/>
    </location>
</feature>
<keyword evidence="5 6" id="KW-0472">Membrane</keyword>
<feature type="transmembrane region" description="Helical" evidence="6">
    <location>
        <begin position="336"/>
        <end position="355"/>
    </location>
</feature>
<comment type="subcellular location">
    <subcellularLocation>
        <location evidence="1">Membrane</location>
        <topology evidence="1">Multi-pass membrane protein</topology>
    </subcellularLocation>
</comment>
<dbReference type="PANTHER" id="PTHR45649:SF20">
    <property type="entry name" value="TRANSPORTER, PUTATIVE (EUROFUNG)-RELATED"/>
    <property type="match status" value="1"/>
</dbReference>
<dbReference type="GO" id="GO:0016020">
    <property type="term" value="C:membrane"/>
    <property type="evidence" value="ECO:0007669"/>
    <property type="project" value="UniProtKB-SubCell"/>
</dbReference>
<dbReference type="Proteomes" id="UP000256645">
    <property type="component" value="Unassembled WGS sequence"/>
</dbReference>
<evidence type="ECO:0000313" key="7">
    <source>
        <dbReference type="EMBL" id="RDW80294.1"/>
    </source>
</evidence>
<feature type="transmembrane region" description="Helical" evidence="6">
    <location>
        <begin position="83"/>
        <end position="109"/>
    </location>
</feature>
<sequence>MRDVEGHGGSSADAIEVLDHDLIVTAQAEKDAKELIARTGYKQVMKRRWTRWGLLGIVQAMAATWTTQSGALQLGIYEGGPSAIIYGFILMTIGNGIVALSLAELVSAWPTSGGAYYWIGQLGGPKYGRFLSWVVGYFNTFSWIVVMASVCAFLASQLIGCVLLYDETYNVPRWTLYIIYMAALIGPAIYAIFLNRTLPYISRFMLYYLCIACVISILMIVIVSRGNYATNKFVWATWVNETGWSNAACFFTGLINPAFAYGLLDGTIHLCEESEDPERNIPLAILSQIGIGFVTGICYIVAMMYSISDLDAVLNSPNPTQEVYLQSMQGGRGGAFFLQFIVLLSLWVACCDLQLTQARMTWSFSRDGGMPFSTTLSKINRRFGVPLYAQLFGDFIVLLLGFLYLFADQAFNALVGSSLVLSCLALIIPITAHLLTGRKVPTPGPFWLGKFGLVVNFLSVCWLAFQIVVYQLPYFLPVVGQIENMNWTVVVVGGIFIICIVMWFVQGRKHYTVSVTAPATFDDVLDGHVVDYPTTAAVYMESAKKC</sequence>
<feature type="transmembrane region" description="Helical" evidence="6">
    <location>
        <begin position="387"/>
        <end position="407"/>
    </location>
</feature>